<organism evidence="2 3">
    <name type="scientific">Fructobacillus ficulneus</name>
    <dbReference type="NCBI Taxonomy" id="157463"/>
    <lineage>
        <taxon>Bacteria</taxon>
        <taxon>Bacillati</taxon>
        <taxon>Bacillota</taxon>
        <taxon>Bacilli</taxon>
        <taxon>Lactobacillales</taxon>
        <taxon>Lactobacillaceae</taxon>
        <taxon>Fructobacillus</taxon>
    </lineage>
</organism>
<dbReference type="EMBL" id="DF968001">
    <property type="protein sequence ID" value="GAO99839.1"/>
    <property type="molecule type" value="Genomic_DNA"/>
</dbReference>
<keyword evidence="3" id="KW-1185">Reference proteome</keyword>
<evidence type="ECO:0000256" key="1">
    <source>
        <dbReference type="SAM" id="MobiDB-lite"/>
    </source>
</evidence>
<name>A0A0K8MIX4_9LACO</name>
<dbReference type="Pfam" id="PF14265">
    <property type="entry name" value="DUF4355"/>
    <property type="match status" value="1"/>
</dbReference>
<dbReference type="STRING" id="157463.GCA_001047075_00750"/>
<sequence length="184" mass="20599">MENDATQSEAVEGQVDDNAEEVKQDGINFESQSELDSFMDKRVSKAIETARGKWEEEAKAREDKAKQLAKMTEAERTKAEQAEREKTLTEREKSLQMREYSIQAKSTLAEAGLPNTDELTDLVLSEDVEKTNNNINYLKAVIADAVKSKVDELSKQSTPKDTGSFGSVTGRSFMELAEKNRVIK</sequence>
<proteinExistence type="predicted"/>
<dbReference type="InterPro" id="IPR025580">
    <property type="entry name" value="Gp46"/>
</dbReference>
<feature type="region of interest" description="Disordered" evidence="1">
    <location>
        <begin position="50"/>
        <end position="95"/>
    </location>
</feature>
<gene>
    <name evidence="2" type="ORF">FFIC_241140</name>
</gene>
<dbReference type="AlphaFoldDB" id="A0A0K8MIX4"/>
<evidence type="ECO:0000313" key="3">
    <source>
        <dbReference type="Proteomes" id="UP000253891"/>
    </source>
</evidence>
<evidence type="ECO:0000313" key="2">
    <source>
        <dbReference type="EMBL" id="GAO99839.1"/>
    </source>
</evidence>
<dbReference type="OrthoDB" id="2152033at2"/>
<reference evidence="2 3" key="1">
    <citation type="journal article" date="2015" name="BMC Genomics">
        <title>Comparative genomics of Fructobacillus spp. and Leuconostoc spp. reveals niche-specific evolution of Fructobacillus spp.</title>
        <authorList>
            <person name="Endo A."/>
            <person name="Tanizawa Y."/>
            <person name="Tanaka N."/>
            <person name="Maeno S."/>
            <person name="Kumar H."/>
            <person name="Shiwa Y."/>
            <person name="Okada S."/>
            <person name="Yoshikawa H."/>
            <person name="Dicks L."/>
            <person name="Nakagawa J."/>
            <person name="Arita M."/>
        </authorList>
    </citation>
    <scope>NUCLEOTIDE SEQUENCE [LARGE SCALE GENOMIC DNA]</scope>
    <source>
        <strain evidence="2 3">JCM 12225</strain>
    </source>
</reference>
<feature type="region of interest" description="Disordered" evidence="1">
    <location>
        <begin position="1"/>
        <end position="34"/>
    </location>
</feature>
<dbReference type="RefSeq" id="WP_061993220.1">
    <property type="nucleotide sequence ID" value="NZ_DF968001.1"/>
</dbReference>
<dbReference type="Proteomes" id="UP000253891">
    <property type="component" value="Unassembled WGS sequence"/>
</dbReference>
<protein>
    <submittedName>
        <fullName evidence="2">Phage scaffold protein</fullName>
    </submittedName>
</protein>
<accession>A0A0K8MIX4</accession>